<evidence type="ECO:0000313" key="3">
    <source>
        <dbReference type="Proteomes" id="UP001189429"/>
    </source>
</evidence>
<dbReference type="Proteomes" id="UP001189429">
    <property type="component" value="Unassembled WGS sequence"/>
</dbReference>
<gene>
    <name evidence="2" type="ORF">PCOR1329_LOCUS43230</name>
</gene>
<organism evidence="2 3">
    <name type="scientific">Prorocentrum cordatum</name>
    <dbReference type="NCBI Taxonomy" id="2364126"/>
    <lineage>
        <taxon>Eukaryota</taxon>
        <taxon>Sar</taxon>
        <taxon>Alveolata</taxon>
        <taxon>Dinophyceae</taxon>
        <taxon>Prorocentrales</taxon>
        <taxon>Prorocentraceae</taxon>
        <taxon>Prorocentrum</taxon>
    </lineage>
</organism>
<dbReference type="EMBL" id="CAUYUJ010015193">
    <property type="protein sequence ID" value="CAK0850953.1"/>
    <property type="molecule type" value="Genomic_DNA"/>
</dbReference>
<protein>
    <submittedName>
        <fullName evidence="2">Uncharacterized protein</fullName>
    </submittedName>
</protein>
<name>A0ABN9TY12_9DINO</name>
<feature type="region of interest" description="Disordered" evidence="1">
    <location>
        <begin position="573"/>
        <end position="595"/>
    </location>
</feature>
<evidence type="ECO:0000256" key="1">
    <source>
        <dbReference type="SAM" id="MobiDB-lite"/>
    </source>
</evidence>
<keyword evidence="3" id="KW-1185">Reference proteome</keyword>
<sequence length="595" mass="66715">MRLVVNCNGLRLDVPCGAGCQHIRWLGLAVASRVKRVQYPHSFLVPLRVMSSDGSAFKPRDVIKDHLQDGDEVTVVLRQGATIPEDDYEIREWFEEAYGPSSNLMECKIRWKQSSDPKLSQDIPKYVRGEFKVAPKWQGVYPQEEFGGTFELPIEAVELPDNQYDWVSMRKGPPGSCTYKFVMDGGVEQVCKASPETMTPDKQAHYQEFSWDVPIAPVPYPEVDSRPSTASSRDGAQVDPRFEQDWEDMRLKWVEPPSMKVRVKDVLTEFYAILVDLFDSYAFMGLDLSAAQHTIGMDDWRHLLINCELLEGQPDGQLPWSLACKWFEEAAGVRDGRPHLAQRLTRAHYLELLMRTAYHAMCQYPKPQYVTETGRPMPLDEGLFRFITDILIPVMDVYDEDPIRKDAVQPEALAAIQQNRPSIRSIYSFLAQPWDPCEGEGVVIPATLSFAFEYTKGQMASSAEGGAPAASAEGDADGTLREGLGAASAEPALTEEMVDVVLNSLPDAVAQITRKHPEPMQQRALFFWEFFEVMMEGCRQLQAQLEVPLQAGIPAWVQTVLAFVNACDREEVRLPDPPDLGAAGQEPAEGAPEQP</sequence>
<reference evidence="2" key="1">
    <citation type="submission" date="2023-10" db="EMBL/GenBank/DDBJ databases">
        <authorList>
            <person name="Chen Y."/>
            <person name="Shah S."/>
            <person name="Dougan E. K."/>
            <person name="Thang M."/>
            <person name="Chan C."/>
        </authorList>
    </citation>
    <scope>NUCLEOTIDE SEQUENCE [LARGE SCALE GENOMIC DNA]</scope>
</reference>
<feature type="compositionally biased region" description="Low complexity" evidence="1">
    <location>
        <begin position="581"/>
        <end position="595"/>
    </location>
</feature>
<evidence type="ECO:0000313" key="2">
    <source>
        <dbReference type="EMBL" id="CAK0850953.1"/>
    </source>
</evidence>
<comment type="caution">
    <text evidence="2">The sequence shown here is derived from an EMBL/GenBank/DDBJ whole genome shotgun (WGS) entry which is preliminary data.</text>
</comment>
<proteinExistence type="predicted"/>
<accession>A0ABN9TY12</accession>
<dbReference type="Gene3D" id="3.10.20.90">
    <property type="entry name" value="Phosphatidylinositol 3-kinase Catalytic Subunit, Chain A, domain 1"/>
    <property type="match status" value="1"/>
</dbReference>